<feature type="transmembrane region" description="Helical" evidence="1">
    <location>
        <begin position="48"/>
        <end position="67"/>
    </location>
</feature>
<dbReference type="OrthoDB" id="5836249at2759"/>
<feature type="transmembrane region" description="Helical" evidence="1">
    <location>
        <begin position="246"/>
        <end position="276"/>
    </location>
</feature>
<reference evidence="2 3" key="1">
    <citation type="submission" date="2014-11" db="EMBL/GenBank/DDBJ databases">
        <title>Genetic blueprint of the zoonotic pathogen Toxocara canis.</title>
        <authorList>
            <person name="Zhu X.-Q."/>
            <person name="Korhonen P.K."/>
            <person name="Cai H."/>
            <person name="Young N.D."/>
            <person name="Nejsum P."/>
            <person name="von Samson-Himmelstjerna G."/>
            <person name="Boag P.R."/>
            <person name="Tan P."/>
            <person name="Li Q."/>
            <person name="Min J."/>
            <person name="Yang Y."/>
            <person name="Wang X."/>
            <person name="Fang X."/>
            <person name="Hall R.S."/>
            <person name="Hofmann A."/>
            <person name="Sternberg P.W."/>
            <person name="Jex A.R."/>
            <person name="Gasser R.B."/>
        </authorList>
    </citation>
    <scope>NUCLEOTIDE SEQUENCE [LARGE SCALE GENOMIC DNA]</scope>
    <source>
        <strain evidence="2">PN_DK_2014</strain>
    </source>
</reference>
<dbReference type="Proteomes" id="UP000031036">
    <property type="component" value="Unassembled WGS sequence"/>
</dbReference>
<evidence type="ECO:0000256" key="1">
    <source>
        <dbReference type="SAM" id="Phobius"/>
    </source>
</evidence>
<feature type="transmembrane region" description="Helical" evidence="1">
    <location>
        <begin position="201"/>
        <end position="226"/>
    </location>
</feature>
<protein>
    <recommendedName>
        <fullName evidence="4">G-protein coupled receptors family 1 profile domain-containing protein</fullName>
    </recommendedName>
</protein>
<dbReference type="OMA" id="SEYRIMS"/>
<proteinExistence type="predicted"/>
<organism evidence="2 3">
    <name type="scientific">Toxocara canis</name>
    <name type="common">Canine roundworm</name>
    <dbReference type="NCBI Taxonomy" id="6265"/>
    <lineage>
        <taxon>Eukaryota</taxon>
        <taxon>Metazoa</taxon>
        <taxon>Ecdysozoa</taxon>
        <taxon>Nematoda</taxon>
        <taxon>Chromadorea</taxon>
        <taxon>Rhabditida</taxon>
        <taxon>Spirurina</taxon>
        <taxon>Ascaridomorpha</taxon>
        <taxon>Ascaridoidea</taxon>
        <taxon>Toxocaridae</taxon>
        <taxon>Toxocara</taxon>
    </lineage>
</organism>
<comment type="caution">
    <text evidence="2">The sequence shown here is derived from an EMBL/GenBank/DDBJ whole genome shotgun (WGS) entry which is preliminary data.</text>
</comment>
<feature type="transmembrane region" description="Helical" evidence="1">
    <location>
        <begin position="168"/>
        <end position="189"/>
    </location>
</feature>
<feature type="transmembrane region" description="Helical" evidence="1">
    <location>
        <begin position="137"/>
        <end position="156"/>
    </location>
</feature>
<evidence type="ECO:0000313" key="2">
    <source>
        <dbReference type="EMBL" id="KHN75756.1"/>
    </source>
</evidence>
<accession>A0A0B2UXK9</accession>
<keyword evidence="1" id="KW-0472">Membrane</keyword>
<keyword evidence="1" id="KW-0812">Transmembrane</keyword>
<keyword evidence="3" id="KW-1185">Reference proteome</keyword>
<dbReference type="EMBL" id="JPKZ01002625">
    <property type="protein sequence ID" value="KHN75756.1"/>
    <property type="molecule type" value="Genomic_DNA"/>
</dbReference>
<feature type="transmembrane region" description="Helical" evidence="1">
    <location>
        <begin position="79"/>
        <end position="107"/>
    </location>
</feature>
<gene>
    <name evidence="2" type="ORF">Tcan_02924</name>
</gene>
<name>A0A0B2UXK9_TOXCA</name>
<evidence type="ECO:0000313" key="3">
    <source>
        <dbReference type="Proteomes" id="UP000031036"/>
    </source>
</evidence>
<dbReference type="AlphaFoldDB" id="A0A0B2UXK9"/>
<evidence type="ECO:0008006" key="4">
    <source>
        <dbReference type="Google" id="ProtNLM"/>
    </source>
</evidence>
<keyword evidence="1" id="KW-1133">Transmembrane helix</keyword>
<feature type="non-terminal residue" evidence="2">
    <location>
        <position position="1"/>
    </location>
</feature>
<sequence length="359" mass="39946">KAFTDSAVPQNPMHSFTRCQRSLDIEANHHPCSGLGLSCPEIFSTATILKAAVCVIRFALTAYIILLSRSFVKPSPIKYYTLNLLSVCFVCDIFLTARQVLLFAYLYRNFFESAYTLKLFNTAVGYASGVVVSEYRIMSLFVVFAVYLLFVNPIIMSNFFRRGTWKSCFIASHVISMVFVLPRSLAHIVKMSPMLNSVIGYVGYATLFIVALLTFAVTSLSVIALLRSARTNDIDEEALRSRKIILVSFLIYCIPLNVLNVPVCVNGLLAFISAIFPSMVNCANMHLSPSCEAENVIIELRTVVICLSTLVAMKPYREAVLQTVCRRKQRLFVRTLSVSPSGKKAFDTATPRPTTDDAS</sequence>